<evidence type="ECO:0000313" key="1">
    <source>
        <dbReference type="EMBL" id="MBB6160325.1"/>
    </source>
</evidence>
<dbReference type="EMBL" id="JACHEG010000001">
    <property type="protein sequence ID" value="MBB6160325.1"/>
    <property type="molecule type" value="Genomic_DNA"/>
</dbReference>
<comment type="caution">
    <text evidence="1">The sequence shown here is derived from an EMBL/GenBank/DDBJ whole genome shotgun (WGS) entry which is preliminary data.</text>
</comment>
<protein>
    <submittedName>
        <fullName evidence="1">Type II secretory pathway component PulM</fullName>
    </submittedName>
</protein>
<name>A0A7W9Y1S5_9HYPH</name>
<proteinExistence type="predicted"/>
<dbReference type="AlphaFoldDB" id="A0A7W9Y1S5"/>
<evidence type="ECO:0000313" key="2">
    <source>
        <dbReference type="Proteomes" id="UP000547879"/>
    </source>
</evidence>
<accession>A0A7W9Y1S5</accession>
<sequence length="56" mass="6078">MTVTKEDLPTAITGVDQRLTEIKACDEKAASPTLTAMQLEHAIHSTFAVHKFPGIL</sequence>
<dbReference type="Proteomes" id="UP000547879">
    <property type="component" value="Unassembled WGS sequence"/>
</dbReference>
<reference evidence="1 2" key="1">
    <citation type="submission" date="2020-08" db="EMBL/GenBank/DDBJ databases">
        <title>Genomic Encyclopedia of Type Strains, Phase IV (KMG-IV): sequencing the most valuable type-strain genomes for metagenomic binning, comparative biology and taxonomic classification.</title>
        <authorList>
            <person name="Goeker M."/>
        </authorList>
    </citation>
    <scope>NUCLEOTIDE SEQUENCE [LARGE SCALE GENOMIC DNA]</scope>
    <source>
        <strain evidence="1 2">DSM 100734</strain>
    </source>
</reference>
<organism evidence="1 2">
    <name type="scientific">Rhizobium wenxiniae</name>
    <dbReference type="NCBI Taxonomy" id="1737357"/>
    <lineage>
        <taxon>Bacteria</taxon>
        <taxon>Pseudomonadati</taxon>
        <taxon>Pseudomonadota</taxon>
        <taxon>Alphaproteobacteria</taxon>
        <taxon>Hyphomicrobiales</taxon>
        <taxon>Rhizobiaceae</taxon>
        <taxon>Rhizobium/Agrobacterium group</taxon>
        <taxon>Rhizobium</taxon>
    </lineage>
</organism>
<keyword evidence="2" id="KW-1185">Reference proteome</keyword>
<gene>
    <name evidence="1" type="ORF">HNQ72_000122</name>
</gene>